<evidence type="ECO:0000313" key="1">
    <source>
        <dbReference type="EMBL" id="GAA2664145.1"/>
    </source>
</evidence>
<protein>
    <submittedName>
        <fullName evidence="1">Uncharacterized protein</fullName>
    </submittedName>
</protein>
<accession>A0ABP6EBV7</accession>
<name>A0ABP6EBV7_9ACTN</name>
<dbReference type="EMBL" id="BAAASJ010000125">
    <property type="protein sequence ID" value="GAA2664145.1"/>
    <property type="molecule type" value="Genomic_DNA"/>
</dbReference>
<evidence type="ECO:0000313" key="2">
    <source>
        <dbReference type="Proteomes" id="UP001500151"/>
    </source>
</evidence>
<organism evidence="1 2">
    <name type="scientific">Streptomyces vastus</name>
    <dbReference type="NCBI Taxonomy" id="285451"/>
    <lineage>
        <taxon>Bacteria</taxon>
        <taxon>Bacillati</taxon>
        <taxon>Actinomycetota</taxon>
        <taxon>Actinomycetes</taxon>
        <taxon>Kitasatosporales</taxon>
        <taxon>Streptomycetaceae</taxon>
        <taxon>Streptomyces</taxon>
    </lineage>
</organism>
<proteinExistence type="predicted"/>
<reference evidence="2" key="1">
    <citation type="journal article" date="2019" name="Int. J. Syst. Evol. Microbiol.">
        <title>The Global Catalogue of Microorganisms (GCM) 10K type strain sequencing project: providing services to taxonomists for standard genome sequencing and annotation.</title>
        <authorList>
            <consortium name="The Broad Institute Genomics Platform"/>
            <consortium name="The Broad Institute Genome Sequencing Center for Infectious Disease"/>
            <person name="Wu L."/>
            <person name="Ma J."/>
        </authorList>
    </citation>
    <scope>NUCLEOTIDE SEQUENCE [LARGE SCALE GENOMIC DNA]</scope>
    <source>
        <strain evidence="2">JCM 4524</strain>
    </source>
</reference>
<gene>
    <name evidence="1" type="ORF">GCM10010307_85330</name>
</gene>
<comment type="caution">
    <text evidence="1">The sequence shown here is derived from an EMBL/GenBank/DDBJ whole genome shotgun (WGS) entry which is preliminary data.</text>
</comment>
<sequence length="76" mass="8725">MRGRPGRLGRQMRGVPLLHQVVVPPQHRVRTYQEPETTQHLARQRCQERGEEGPILGGKLHPFRAELALKDRDLVA</sequence>
<dbReference type="Proteomes" id="UP001500151">
    <property type="component" value="Unassembled WGS sequence"/>
</dbReference>
<keyword evidence="2" id="KW-1185">Reference proteome</keyword>